<dbReference type="Proteomes" id="UP000323506">
    <property type="component" value="Chromosome A13"/>
</dbReference>
<protein>
    <recommendedName>
        <fullName evidence="5">Stigma-specific STIG1-like protein 1</fullName>
    </recommendedName>
</protein>
<dbReference type="Pfam" id="PF04885">
    <property type="entry name" value="Stig1"/>
    <property type="match status" value="1"/>
</dbReference>
<dbReference type="PANTHER" id="PTHR33227:SF59">
    <property type="entry name" value="STIGMA-SPECIFIC STIG1-LIKE PROTEIN 3"/>
    <property type="match status" value="1"/>
</dbReference>
<evidence type="ECO:0000256" key="1">
    <source>
        <dbReference type="ARBA" id="ARBA00006010"/>
    </source>
</evidence>
<name>A0A5D2E3B7_GOSDA</name>
<dbReference type="EMBL" id="CM017700">
    <property type="protein sequence ID" value="TYG87825.1"/>
    <property type="molecule type" value="Genomic_DNA"/>
</dbReference>
<evidence type="ECO:0000313" key="4">
    <source>
        <dbReference type="Proteomes" id="UP000323506"/>
    </source>
</evidence>
<dbReference type="InterPro" id="IPR006969">
    <property type="entry name" value="Stig-like"/>
</dbReference>
<evidence type="ECO:0000256" key="2">
    <source>
        <dbReference type="ARBA" id="ARBA00022729"/>
    </source>
</evidence>
<proteinExistence type="inferred from homology"/>
<keyword evidence="2" id="KW-0732">Signal</keyword>
<keyword evidence="4" id="KW-1185">Reference proteome</keyword>
<dbReference type="AlphaFoldDB" id="A0A5D2E3B7"/>
<gene>
    <name evidence="3" type="ORF">ES288_A13G245800v1</name>
</gene>
<dbReference type="PANTHER" id="PTHR33227">
    <property type="entry name" value="STIGMA-SPECIFIC STIG1-LIKE PROTEIN 3"/>
    <property type="match status" value="1"/>
</dbReference>
<accession>A0A5D2E3B7</accession>
<sequence>MSTPYSSEFLYKIFPYHLLPKHSLKKYIYNHEVANHPFRNLGNNGDLRRNNNSGHFDKDVPNVQTDQISSRGLRRFLTQQYPKHGMTCDKFPRICRQKAGSPGPDCCKRKCVNVMKDRFNCGMCGYKCKYSEICCKGQCVNASFDKRNCGGCHKKCKKGEFCVYGMCNYA</sequence>
<reference evidence="3 4" key="1">
    <citation type="submission" date="2019-06" db="EMBL/GenBank/DDBJ databases">
        <title>WGS assembly of Gossypium darwinii.</title>
        <authorList>
            <person name="Chen Z.J."/>
            <person name="Sreedasyam A."/>
            <person name="Ando A."/>
            <person name="Song Q."/>
            <person name="De L."/>
            <person name="Hulse-Kemp A."/>
            <person name="Ding M."/>
            <person name="Ye W."/>
            <person name="Kirkbride R."/>
            <person name="Jenkins J."/>
            <person name="Plott C."/>
            <person name="Lovell J."/>
            <person name="Lin Y.-M."/>
            <person name="Vaughn R."/>
            <person name="Liu B."/>
            <person name="Li W."/>
            <person name="Simpson S."/>
            <person name="Scheffler B."/>
            <person name="Saski C."/>
            <person name="Grover C."/>
            <person name="Hu G."/>
            <person name="Conover J."/>
            <person name="Carlson J."/>
            <person name="Shu S."/>
            <person name="Boston L."/>
            <person name="Williams M."/>
            <person name="Peterson D."/>
            <person name="Mcgee K."/>
            <person name="Jones D."/>
            <person name="Wendel J."/>
            <person name="Stelly D."/>
            <person name="Grimwood J."/>
            <person name="Schmutz J."/>
        </authorList>
    </citation>
    <scope>NUCLEOTIDE SEQUENCE [LARGE SCALE GENOMIC DNA]</scope>
    <source>
        <strain evidence="3">1808015.09</strain>
    </source>
</reference>
<comment type="similarity">
    <text evidence="1">Belongs to the STIG1 family.</text>
</comment>
<organism evidence="3 4">
    <name type="scientific">Gossypium darwinii</name>
    <name type="common">Darwin's cotton</name>
    <name type="synonym">Gossypium barbadense var. darwinii</name>
    <dbReference type="NCBI Taxonomy" id="34276"/>
    <lineage>
        <taxon>Eukaryota</taxon>
        <taxon>Viridiplantae</taxon>
        <taxon>Streptophyta</taxon>
        <taxon>Embryophyta</taxon>
        <taxon>Tracheophyta</taxon>
        <taxon>Spermatophyta</taxon>
        <taxon>Magnoliopsida</taxon>
        <taxon>eudicotyledons</taxon>
        <taxon>Gunneridae</taxon>
        <taxon>Pentapetalae</taxon>
        <taxon>rosids</taxon>
        <taxon>malvids</taxon>
        <taxon>Malvales</taxon>
        <taxon>Malvaceae</taxon>
        <taxon>Malvoideae</taxon>
        <taxon>Gossypium</taxon>
    </lineage>
</organism>
<evidence type="ECO:0000313" key="3">
    <source>
        <dbReference type="EMBL" id="TYG87825.1"/>
    </source>
</evidence>
<evidence type="ECO:0008006" key="5">
    <source>
        <dbReference type="Google" id="ProtNLM"/>
    </source>
</evidence>